<name>A0ABV0PBM4_9TELE</name>
<keyword evidence="2" id="KW-1185">Reference proteome</keyword>
<sequence length="80" mass="9023">MDLSYAPPLPEQHPIRMQISQLSHGTPPPLRNHDSQAKRLQRLKAVLPTANFTSVLNCKMSVDARMACALASRKSRFPLW</sequence>
<evidence type="ECO:0000313" key="1">
    <source>
        <dbReference type="EMBL" id="MEQ2180871.1"/>
    </source>
</evidence>
<organism evidence="1 2">
    <name type="scientific">Goodea atripinnis</name>
    <dbReference type="NCBI Taxonomy" id="208336"/>
    <lineage>
        <taxon>Eukaryota</taxon>
        <taxon>Metazoa</taxon>
        <taxon>Chordata</taxon>
        <taxon>Craniata</taxon>
        <taxon>Vertebrata</taxon>
        <taxon>Euteleostomi</taxon>
        <taxon>Actinopterygii</taxon>
        <taxon>Neopterygii</taxon>
        <taxon>Teleostei</taxon>
        <taxon>Neoteleostei</taxon>
        <taxon>Acanthomorphata</taxon>
        <taxon>Ovalentaria</taxon>
        <taxon>Atherinomorphae</taxon>
        <taxon>Cyprinodontiformes</taxon>
        <taxon>Goodeidae</taxon>
        <taxon>Goodea</taxon>
    </lineage>
</organism>
<protein>
    <submittedName>
        <fullName evidence="1">Uncharacterized protein</fullName>
    </submittedName>
</protein>
<evidence type="ECO:0000313" key="2">
    <source>
        <dbReference type="Proteomes" id="UP001476798"/>
    </source>
</evidence>
<proteinExistence type="predicted"/>
<accession>A0ABV0PBM4</accession>
<comment type="caution">
    <text evidence="1">The sequence shown here is derived from an EMBL/GenBank/DDBJ whole genome shotgun (WGS) entry which is preliminary data.</text>
</comment>
<reference evidence="1 2" key="1">
    <citation type="submission" date="2021-06" db="EMBL/GenBank/DDBJ databases">
        <authorList>
            <person name="Palmer J.M."/>
        </authorList>
    </citation>
    <scope>NUCLEOTIDE SEQUENCE [LARGE SCALE GENOMIC DNA]</scope>
    <source>
        <strain evidence="1 2">GA_2019</strain>
        <tissue evidence="1">Muscle</tissue>
    </source>
</reference>
<dbReference type="EMBL" id="JAHRIO010070232">
    <property type="protein sequence ID" value="MEQ2180871.1"/>
    <property type="molecule type" value="Genomic_DNA"/>
</dbReference>
<dbReference type="Proteomes" id="UP001476798">
    <property type="component" value="Unassembled WGS sequence"/>
</dbReference>
<gene>
    <name evidence="1" type="ORF">GOODEAATRI_005765</name>
</gene>